<dbReference type="Proteomes" id="UP000824014">
    <property type="component" value="Unassembled WGS sequence"/>
</dbReference>
<reference evidence="1" key="2">
    <citation type="submission" date="2021-04" db="EMBL/GenBank/DDBJ databases">
        <authorList>
            <person name="Gilroy R."/>
        </authorList>
    </citation>
    <scope>NUCLEOTIDE SEQUENCE</scope>
    <source>
        <strain evidence="1">ChiHjej11B10-19426</strain>
    </source>
</reference>
<evidence type="ECO:0000313" key="2">
    <source>
        <dbReference type="Proteomes" id="UP000824014"/>
    </source>
</evidence>
<comment type="caution">
    <text evidence="1">The sequence shown here is derived from an EMBL/GenBank/DDBJ whole genome shotgun (WGS) entry which is preliminary data.</text>
</comment>
<dbReference type="PROSITE" id="PS51257">
    <property type="entry name" value="PROKAR_LIPOPROTEIN"/>
    <property type="match status" value="1"/>
</dbReference>
<name>A0A9D2ILA9_9BACT</name>
<gene>
    <name evidence="1" type="ORF">H9816_05325</name>
</gene>
<evidence type="ECO:0000313" key="1">
    <source>
        <dbReference type="EMBL" id="HIZ15313.1"/>
    </source>
</evidence>
<reference evidence="1" key="1">
    <citation type="journal article" date="2021" name="PeerJ">
        <title>Extensive microbial diversity within the chicken gut microbiome revealed by metagenomics and culture.</title>
        <authorList>
            <person name="Gilroy R."/>
            <person name="Ravi A."/>
            <person name="Getino M."/>
            <person name="Pursley I."/>
            <person name="Horton D.L."/>
            <person name="Alikhan N.F."/>
            <person name="Baker D."/>
            <person name="Gharbi K."/>
            <person name="Hall N."/>
            <person name="Watson M."/>
            <person name="Adriaenssens E.M."/>
            <person name="Foster-Nyarko E."/>
            <person name="Jarju S."/>
            <person name="Secka A."/>
            <person name="Antonio M."/>
            <person name="Oren A."/>
            <person name="Chaudhuri R.R."/>
            <person name="La Ragione R."/>
            <person name="Hildebrand F."/>
            <person name="Pallen M.J."/>
        </authorList>
    </citation>
    <scope>NUCLEOTIDE SEQUENCE</scope>
    <source>
        <strain evidence="1">ChiHjej11B10-19426</strain>
    </source>
</reference>
<protein>
    <recommendedName>
        <fullName evidence="3">Collagen-like protein</fullName>
    </recommendedName>
</protein>
<proteinExistence type="predicted"/>
<organism evidence="1 2">
    <name type="scientific">Candidatus Tidjanibacter faecipullorum</name>
    <dbReference type="NCBI Taxonomy" id="2838766"/>
    <lineage>
        <taxon>Bacteria</taxon>
        <taxon>Pseudomonadati</taxon>
        <taxon>Bacteroidota</taxon>
        <taxon>Bacteroidia</taxon>
        <taxon>Bacteroidales</taxon>
        <taxon>Rikenellaceae</taxon>
        <taxon>Tidjanibacter</taxon>
    </lineage>
</organism>
<evidence type="ECO:0008006" key="3">
    <source>
        <dbReference type="Google" id="ProtNLM"/>
    </source>
</evidence>
<sequence length="147" mass="16680">MKKLLFLLGIVWLSFGCTGPQGPQGPQGPAGEGVLSATIEFTIYEQDWQVQRDGGGNFIGYWYEIPVPELDNYIYKNGLYNTYLIDGNIQNPLPLIVYNETDGALWEKKISCDYAVGSVAVYYQENDFANESYRPATMTFRIQLIWN</sequence>
<dbReference type="EMBL" id="DXCC01000017">
    <property type="protein sequence ID" value="HIZ15313.1"/>
    <property type="molecule type" value="Genomic_DNA"/>
</dbReference>
<accession>A0A9D2ILA9</accession>
<dbReference type="AlphaFoldDB" id="A0A9D2ILA9"/>